<comment type="caution">
    <text evidence="2">The sequence shown here is derived from an EMBL/GenBank/DDBJ whole genome shotgun (WGS) entry which is preliminary data.</text>
</comment>
<dbReference type="Proteomes" id="UP000789901">
    <property type="component" value="Unassembled WGS sequence"/>
</dbReference>
<feature type="domain" description="BTB" evidence="1">
    <location>
        <begin position="1"/>
        <end position="61"/>
    </location>
</feature>
<dbReference type="PROSITE" id="PS50097">
    <property type="entry name" value="BTB"/>
    <property type="match status" value="1"/>
</dbReference>
<evidence type="ECO:0000313" key="2">
    <source>
        <dbReference type="EMBL" id="CAG8855868.1"/>
    </source>
</evidence>
<reference evidence="2 3" key="1">
    <citation type="submission" date="2021-06" db="EMBL/GenBank/DDBJ databases">
        <authorList>
            <person name="Kallberg Y."/>
            <person name="Tangrot J."/>
            <person name="Rosling A."/>
        </authorList>
    </citation>
    <scope>NUCLEOTIDE SEQUENCE [LARGE SCALE GENOMIC DNA]</scope>
    <source>
        <strain evidence="2 3">120-4 pot B 10/14</strain>
    </source>
</reference>
<feature type="non-terminal residue" evidence="2">
    <location>
        <position position="157"/>
    </location>
</feature>
<name>A0ABN7XNB5_GIGMA</name>
<evidence type="ECO:0000259" key="1">
    <source>
        <dbReference type="PROSITE" id="PS50097"/>
    </source>
</evidence>
<organism evidence="2 3">
    <name type="scientific">Gigaspora margarita</name>
    <dbReference type="NCBI Taxonomy" id="4874"/>
    <lineage>
        <taxon>Eukaryota</taxon>
        <taxon>Fungi</taxon>
        <taxon>Fungi incertae sedis</taxon>
        <taxon>Mucoromycota</taxon>
        <taxon>Glomeromycotina</taxon>
        <taxon>Glomeromycetes</taxon>
        <taxon>Diversisporales</taxon>
        <taxon>Gigasporaceae</taxon>
        <taxon>Gigaspora</taxon>
    </lineage>
</organism>
<dbReference type="EMBL" id="CAJVQB010154016">
    <property type="protein sequence ID" value="CAG8855868.1"/>
    <property type="molecule type" value="Genomic_DNA"/>
</dbReference>
<feature type="non-terminal residue" evidence="2">
    <location>
        <position position="1"/>
    </location>
</feature>
<evidence type="ECO:0000313" key="3">
    <source>
        <dbReference type="Proteomes" id="UP000789901"/>
    </source>
</evidence>
<dbReference type="InterPro" id="IPR011333">
    <property type="entry name" value="SKP1/BTB/POZ_sf"/>
</dbReference>
<dbReference type="SUPFAM" id="SSF54695">
    <property type="entry name" value="POZ domain"/>
    <property type="match status" value="1"/>
</dbReference>
<keyword evidence="3" id="KW-1185">Reference proteome</keyword>
<dbReference type="Pfam" id="PF00651">
    <property type="entry name" value="BTB"/>
    <property type="match status" value="1"/>
</dbReference>
<dbReference type="InterPro" id="IPR000210">
    <property type="entry name" value="BTB/POZ_dom"/>
</dbReference>
<gene>
    <name evidence="2" type="ORF">GMARGA_LOCUS44689</name>
</gene>
<protein>
    <submittedName>
        <fullName evidence="2">24196_t:CDS:1</fullName>
    </submittedName>
</protein>
<dbReference type="CDD" id="cd18186">
    <property type="entry name" value="BTB_POZ_ZBTB_KLHL-like"/>
    <property type="match status" value="1"/>
</dbReference>
<sequence length="157" mass="18201">VKIVAGSEPNIKEFSAHSSVLRSHSLYFQRALSERWKDKNHDIYIITKPNIHPNIFMLILEKTILPESAEDSLSILIASDELELLDLIECAQKHLIKKFSSWLLSNLIMSLNVVCRHNHFHKLYDHVLKFTFRNPYSLFNSSDLPLLDEVAMICLLE</sequence>
<proteinExistence type="predicted"/>
<dbReference type="Gene3D" id="3.30.710.10">
    <property type="entry name" value="Potassium Channel Kv1.1, Chain A"/>
    <property type="match status" value="1"/>
</dbReference>
<accession>A0ABN7XNB5</accession>